<gene>
    <name evidence="1" type="ORF">UFOVP328_272</name>
</gene>
<accession>A0A6J5M222</accession>
<organism evidence="1">
    <name type="scientific">uncultured Caudovirales phage</name>
    <dbReference type="NCBI Taxonomy" id="2100421"/>
    <lineage>
        <taxon>Viruses</taxon>
        <taxon>Duplodnaviria</taxon>
        <taxon>Heunggongvirae</taxon>
        <taxon>Uroviricota</taxon>
        <taxon>Caudoviricetes</taxon>
        <taxon>Peduoviridae</taxon>
        <taxon>Maltschvirus</taxon>
        <taxon>Maltschvirus maltsch</taxon>
    </lineage>
</organism>
<reference evidence="1" key="1">
    <citation type="submission" date="2020-04" db="EMBL/GenBank/DDBJ databases">
        <authorList>
            <person name="Chiriac C."/>
            <person name="Salcher M."/>
            <person name="Ghai R."/>
            <person name="Kavagutti S V."/>
        </authorList>
    </citation>
    <scope>NUCLEOTIDE SEQUENCE</scope>
</reference>
<evidence type="ECO:0000313" key="1">
    <source>
        <dbReference type="EMBL" id="CAB4138079.1"/>
    </source>
</evidence>
<sequence length="72" mass="8287">MPTWQSAGYKKKATCDRCGFRAKYSAQLLVYYVDGNLHNANLRNLKTVCLNCTIEIPRQDLPWKPGDLEPDR</sequence>
<proteinExistence type="predicted"/>
<dbReference type="EMBL" id="LR796341">
    <property type="protein sequence ID" value="CAB4138079.1"/>
    <property type="molecule type" value="Genomic_DNA"/>
</dbReference>
<name>A0A6J5M222_9CAUD</name>
<protein>
    <submittedName>
        <fullName evidence="1">Uncharacterized protein</fullName>
    </submittedName>
</protein>